<dbReference type="PANTHER" id="PTHR23082:SF0">
    <property type="entry name" value="GENERAL TRANSCRIPTION FACTOR 3C POLYPEPTIDE 3"/>
    <property type="match status" value="1"/>
</dbReference>
<proteinExistence type="predicted"/>
<comment type="caution">
    <text evidence="2">The sequence shown here is derived from an EMBL/GenBank/DDBJ whole genome shotgun (WGS) entry which is preliminary data.</text>
</comment>
<keyword evidence="3" id="KW-1185">Reference proteome</keyword>
<evidence type="ECO:0000313" key="3">
    <source>
        <dbReference type="Proteomes" id="UP000005446"/>
    </source>
</evidence>
<dbReference type="InterPro" id="IPR039340">
    <property type="entry name" value="Tfc4/TFIIIC-102/Sfc4"/>
</dbReference>
<sequence length="332" mass="37957">MSQGPRDDVRQASTPLRDDMRAMASQLSQGAKVQDRSNRIPNGFGDTYRGMSFDAWLDIFMEFAICLAKRGKLKESYEMCQAAKDCSRFFLTDYQFTTDAYRMFTALARTCRGAVSWFNSGPTMKFILKQIKAMDYSITPASERTAEQDAERGLYTAVDQDGRLIINDDLDISLLMLYGYMLSLSENYLEALSRFSSSFDYFMRAYALDPENPMISLSVGLTHIHHGLKSPSGIKNQNILQALTFLHQYYDIRKESEHLEERLEAHYNLGRAYQLLGLTHLAVPYYQQVLQENQDDVAEDVVMDTAFNLQNIYAIAGNMKLAMHITNKYLVI</sequence>
<reference evidence="2 3" key="1">
    <citation type="journal article" date="2012" name="Eukaryot. Cell">
        <title>Genome sequence of the fungus Glarea lozoyensis: the first genome sequence of a species from the Helotiaceae family.</title>
        <authorList>
            <person name="Youssar L."/>
            <person name="Gruening B.A."/>
            <person name="Erxleben A."/>
            <person name="Guenther S."/>
            <person name="Huettel W."/>
        </authorList>
    </citation>
    <scope>NUCLEOTIDE SEQUENCE [LARGE SCALE GENOMIC DNA]</scope>
    <source>
        <strain evidence="3">ATCC 74030 / MF5533</strain>
    </source>
</reference>
<dbReference type="HOGENOM" id="CLU_836914_0_0_1"/>
<name>H0ETP9_GLAL7</name>
<dbReference type="SMART" id="SM00028">
    <property type="entry name" value="TPR"/>
    <property type="match status" value="2"/>
</dbReference>
<evidence type="ECO:0000256" key="1">
    <source>
        <dbReference type="PROSITE-ProRule" id="PRU00339"/>
    </source>
</evidence>
<dbReference type="GO" id="GO:0006383">
    <property type="term" value="P:transcription by RNA polymerase III"/>
    <property type="evidence" value="ECO:0007669"/>
    <property type="project" value="InterPro"/>
</dbReference>
<dbReference type="AlphaFoldDB" id="H0ETP9"/>
<dbReference type="InParanoid" id="H0ETP9"/>
<dbReference type="OrthoDB" id="9991317at2759"/>
<protein>
    <submittedName>
        <fullName evidence="2">Putative Transcription factor tau subunit sfc4</fullName>
    </submittedName>
</protein>
<dbReference type="SUPFAM" id="SSF48452">
    <property type="entry name" value="TPR-like"/>
    <property type="match status" value="1"/>
</dbReference>
<dbReference type="InterPro" id="IPR011990">
    <property type="entry name" value="TPR-like_helical_dom_sf"/>
</dbReference>
<evidence type="ECO:0000313" key="2">
    <source>
        <dbReference type="EMBL" id="EHK98068.1"/>
    </source>
</evidence>
<accession>H0ETP9</accession>
<dbReference type="EMBL" id="AGUE01000165">
    <property type="protein sequence ID" value="EHK98068.1"/>
    <property type="molecule type" value="Genomic_DNA"/>
</dbReference>
<feature type="repeat" description="TPR" evidence="1">
    <location>
        <begin position="263"/>
        <end position="296"/>
    </location>
</feature>
<dbReference type="GO" id="GO:0000127">
    <property type="term" value="C:transcription factor TFIIIC complex"/>
    <property type="evidence" value="ECO:0007669"/>
    <property type="project" value="TreeGrafter"/>
</dbReference>
<gene>
    <name evidence="2" type="ORF">M7I_6117</name>
</gene>
<dbReference type="Proteomes" id="UP000005446">
    <property type="component" value="Unassembled WGS sequence"/>
</dbReference>
<dbReference type="PROSITE" id="PS50005">
    <property type="entry name" value="TPR"/>
    <property type="match status" value="1"/>
</dbReference>
<dbReference type="InterPro" id="IPR019734">
    <property type="entry name" value="TPR_rpt"/>
</dbReference>
<organism evidence="2 3">
    <name type="scientific">Glarea lozoyensis (strain ATCC 74030 / MF5533)</name>
    <dbReference type="NCBI Taxonomy" id="1104152"/>
    <lineage>
        <taxon>Eukaryota</taxon>
        <taxon>Fungi</taxon>
        <taxon>Dikarya</taxon>
        <taxon>Ascomycota</taxon>
        <taxon>Pezizomycotina</taxon>
        <taxon>Leotiomycetes</taxon>
        <taxon>Helotiales</taxon>
        <taxon>Helotiaceae</taxon>
        <taxon>Glarea</taxon>
    </lineage>
</organism>
<dbReference type="PANTHER" id="PTHR23082">
    <property type="entry name" value="TRANSCRIPTION INITIATION FACTOR IIIC TFIIIC , POLYPEPTIDE 3-RELATED"/>
    <property type="match status" value="1"/>
</dbReference>
<dbReference type="Gene3D" id="1.25.40.10">
    <property type="entry name" value="Tetratricopeptide repeat domain"/>
    <property type="match status" value="1"/>
</dbReference>
<keyword evidence="1" id="KW-0802">TPR repeat</keyword>